<feature type="transmembrane region" description="Helical" evidence="1">
    <location>
        <begin position="249"/>
        <end position="274"/>
    </location>
</feature>
<feature type="domain" description="DUF418" evidence="2">
    <location>
        <begin position="196"/>
        <end position="326"/>
    </location>
</feature>
<dbReference type="InterPro" id="IPR052529">
    <property type="entry name" value="Bact_Transport_Assoc"/>
</dbReference>
<feature type="transmembrane region" description="Helical" evidence="1">
    <location>
        <begin position="222"/>
        <end position="242"/>
    </location>
</feature>
<comment type="caution">
    <text evidence="3">The sequence shown here is derived from an EMBL/GenBank/DDBJ whole genome shotgun (WGS) entry which is preliminary data.</text>
</comment>
<dbReference type="Pfam" id="PF04235">
    <property type="entry name" value="DUF418"/>
    <property type="match status" value="1"/>
</dbReference>
<evidence type="ECO:0000313" key="3">
    <source>
        <dbReference type="EMBL" id="MBO2459248.1"/>
    </source>
</evidence>
<feature type="transmembrane region" description="Helical" evidence="1">
    <location>
        <begin position="153"/>
        <end position="177"/>
    </location>
</feature>
<dbReference type="PANTHER" id="PTHR30590">
    <property type="entry name" value="INNER MEMBRANE PROTEIN"/>
    <property type="match status" value="1"/>
</dbReference>
<keyword evidence="1" id="KW-0812">Transmembrane</keyword>
<organism evidence="3 4">
    <name type="scientific">Actinomadura violacea</name>
    <dbReference type="NCBI Taxonomy" id="2819934"/>
    <lineage>
        <taxon>Bacteria</taxon>
        <taxon>Bacillati</taxon>
        <taxon>Actinomycetota</taxon>
        <taxon>Actinomycetes</taxon>
        <taxon>Streptosporangiales</taxon>
        <taxon>Thermomonosporaceae</taxon>
        <taxon>Actinomadura</taxon>
    </lineage>
</organism>
<dbReference type="Proteomes" id="UP000680206">
    <property type="component" value="Unassembled WGS sequence"/>
</dbReference>
<dbReference type="PANTHER" id="PTHR30590:SF3">
    <property type="entry name" value="HYPOTHETICAL MEMBRANE SPANNING PROTEIN"/>
    <property type="match status" value="1"/>
</dbReference>
<name>A0ABS3RSI3_9ACTN</name>
<feature type="transmembrane region" description="Helical" evidence="1">
    <location>
        <begin position="27"/>
        <end position="47"/>
    </location>
</feature>
<evidence type="ECO:0000256" key="1">
    <source>
        <dbReference type="SAM" id="Phobius"/>
    </source>
</evidence>
<gene>
    <name evidence="3" type="ORF">J4709_16845</name>
</gene>
<feature type="transmembrane region" description="Helical" evidence="1">
    <location>
        <begin position="67"/>
        <end position="87"/>
    </location>
</feature>
<feature type="transmembrane region" description="Helical" evidence="1">
    <location>
        <begin position="124"/>
        <end position="147"/>
    </location>
</feature>
<dbReference type="RefSeq" id="WP_208241752.1">
    <property type="nucleotide sequence ID" value="NZ_JAGEPF010000010.1"/>
</dbReference>
<keyword evidence="4" id="KW-1185">Reference proteome</keyword>
<dbReference type="EMBL" id="JAGEPF010000010">
    <property type="protein sequence ID" value="MBO2459248.1"/>
    <property type="molecule type" value="Genomic_DNA"/>
</dbReference>
<protein>
    <submittedName>
        <fullName evidence="3">DUF418 domain-containing protein</fullName>
    </submittedName>
</protein>
<evidence type="ECO:0000259" key="2">
    <source>
        <dbReference type="Pfam" id="PF04235"/>
    </source>
</evidence>
<evidence type="ECO:0000313" key="4">
    <source>
        <dbReference type="Proteomes" id="UP000680206"/>
    </source>
</evidence>
<accession>A0ABS3RSI3</accession>
<keyword evidence="1" id="KW-0472">Membrane</keyword>
<keyword evidence="1" id="KW-1133">Transmembrane helix</keyword>
<feature type="transmembrane region" description="Helical" evidence="1">
    <location>
        <begin position="184"/>
        <end position="210"/>
    </location>
</feature>
<feature type="transmembrane region" description="Helical" evidence="1">
    <location>
        <begin position="286"/>
        <end position="308"/>
    </location>
</feature>
<proteinExistence type="predicted"/>
<dbReference type="InterPro" id="IPR007349">
    <property type="entry name" value="DUF418"/>
</dbReference>
<reference evidence="3 4" key="1">
    <citation type="submission" date="2021-03" db="EMBL/GenBank/DDBJ databases">
        <title>Actinomadura violae sp. nov., isolated from lichen in Thailand.</title>
        <authorList>
            <person name="Kanchanasin P."/>
            <person name="Saeng-In P."/>
            <person name="Phongsopitanun W."/>
            <person name="Yuki M."/>
            <person name="Kudo T."/>
            <person name="Ohkuma M."/>
            <person name="Tanasupawat S."/>
        </authorList>
    </citation>
    <scope>NUCLEOTIDE SEQUENCE [LARGE SCALE GENOMIC DNA]</scope>
    <source>
        <strain evidence="3 4">LCR2-06</strain>
    </source>
</reference>
<sequence>MHISRGPSAAASVEQPRRDQRFVEIDILRGFALIGISLVNTVQITNMPGPRTQHDQGVGYWLYETLLHQRFFPIFSLLFGVSFGIFLQKARSRTQYPRLTMVTRLGFLILFGALDRTLQPDEVLLPYGVVGIAALLPASFFPMWPVLAAGTGLTVGAAVLHGGVLLIPGAFLLGLGLQKSGLEIVLGLSSSLAVSLLAACSVVAVGLNFLQVSTSISSDGALAAFGGLATASAYVLGVIVLLRTRARRALYALAPTGRMALTSYVGAAVLIHAADYLTKLNASANYWLAFAVGFGVFLVEFSFSWMWLKHAVYGPLEWVWRCLTWWSVIPNSRRSRAVFPRLDREPNGIDT</sequence>